<evidence type="ECO:0000256" key="2">
    <source>
        <dbReference type="ARBA" id="ARBA00022448"/>
    </source>
</evidence>
<feature type="transmembrane region" description="Helical" evidence="11">
    <location>
        <begin position="118"/>
        <end position="138"/>
    </location>
</feature>
<sequence>MSEMTDSRAGAAPVVTAAVPRSLGESFYNYRQRVRTGEIGALPAVIGIVLLLIIFSFAQTGFLSLSSFISILQESAPTITLAMGLVFVLLLGEIDLSAGVVGSTAAAFGAILSVKHGIAWPLAIIGAAAFGAVAGSLLGWLRARIGIPSFVVTLAAFISFQGAQILVIGSSSGQVSIGDKILLQLDNGRLSPVLGWVYLVIAVVAYTAVKLMQVNGRRRQGLASEPMSLLVLRIGALIVGGAIFVYFCNVDEALTWQQRQGIHIRGVPWVVPIIAAMLVVLSFALDKTRYGRHVYAVGGNDEAARRAGIPVRLIRTSVFVICSTMAAFSGLFLASELNGVNTQEGGGNVLLLAVAAAVIGGTSLMGGRGRVVDAVLGGLALAILQYGMSNLIKGGNASAYQYIITGIVLLLAAAVDALSRHAGRSTS</sequence>
<dbReference type="RefSeq" id="WP_211466424.1">
    <property type="nucleotide sequence ID" value="NZ_JAGSXH010000020.1"/>
</dbReference>
<evidence type="ECO:0000313" key="12">
    <source>
        <dbReference type="EMBL" id="MBS2963077.1"/>
    </source>
</evidence>
<dbReference type="PANTHER" id="PTHR32196">
    <property type="entry name" value="ABC TRANSPORTER PERMEASE PROTEIN YPHD-RELATED-RELATED"/>
    <property type="match status" value="1"/>
</dbReference>
<dbReference type="PANTHER" id="PTHR32196:SF32">
    <property type="entry name" value="XYLOSE TRANSPORT SYSTEM PERMEASE PROTEIN XYLH"/>
    <property type="match status" value="1"/>
</dbReference>
<keyword evidence="7 11" id="KW-1133">Transmembrane helix</keyword>
<gene>
    <name evidence="12" type="ORF">KGA66_08480</name>
</gene>
<feature type="transmembrane region" description="Helical" evidence="11">
    <location>
        <begin position="150"/>
        <end position="170"/>
    </location>
</feature>
<organism evidence="12 13">
    <name type="scientific">Actinocrinis puniceicyclus</name>
    <dbReference type="NCBI Taxonomy" id="977794"/>
    <lineage>
        <taxon>Bacteria</taxon>
        <taxon>Bacillati</taxon>
        <taxon>Actinomycetota</taxon>
        <taxon>Actinomycetes</taxon>
        <taxon>Catenulisporales</taxon>
        <taxon>Actinospicaceae</taxon>
        <taxon>Actinocrinis</taxon>
    </lineage>
</organism>
<feature type="transmembrane region" description="Helical" evidence="11">
    <location>
        <begin position="267"/>
        <end position="285"/>
    </location>
</feature>
<feature type="transmembrane region" description="Helical" evidence="11">
    <location>
        <begin position="79"/>
        <end position="112"/>
    </location>
</feature>
<evidence type="ECO:0000256" key="7">
    <source>
        <dbReference type="ARBA" id="ARBA00022989"/>
    </source>
</evidence>
<feature type="transmembrane region" description="Helical" evidence="11">
    <location>
        <begin position="190"/>
        <end position="209"/>
    </location>
</feature>
<dbReference type="GO" id="GO:0005886">
    <property type="term" value="C:plasma membrane"/>
    <property type="evidence" value="ECO:0007669"/>
    <property type="project" value="UniProtKB-SubCell"/>
</dbReference>
<reference evidence="12" key="1">
    <citation type="submission" date="2021-04" db="EMBL/GenBank/DDBJ databases">
        <title>Genome based classification of Actinospica acidithermotolerans sp. nov., an actinobacterium isolated from an Indonesian hot spring.</title>
        <authorList>
            <person name="Kusuma A.B."/>
            <person name="Putra K.E."/>
            <person name="Nafisah S."/>
            <person name="Loh J."/>
            <person name="Nouioui I."/>
            <person name="Goodfellow M."/>
        </authorList>
    </citation>
    <scope>NUCLEOTIDE SEQUENCE</scope>
    <source>
        <strain evidence="12">DSM 45618</strain>
    </source>
</reference>
<feature type="transmembrane region" description="Helical" evidence="11">
    <location>
        <begin position="313"/>
        <end position="334"/>
    </location>
</feature>
<feature type="transmembrane region" description="Helical" evidence="11">
    <location>
        <begin position="400"/>
        <end position="418"/>
    </location>
</feature>
<dbReference type="Pfam" id="PF02653">
    <property type="entry name" value="BPD_transp_2"/>
    <property type="match status" value="1"/>
</dbReference>
<accession>A0A8J7WNQ2</accession>
<comment type="function">
    <text evidence="9">Part of the binding-protein-dependent transport system for D-xylose. Probably responsible for the translocation of the substrate across the membrane.</text>
</comment>
<evidence type="ECO:0000256" key="6">
    <source>
        <dbReference type="ARBA" id="ARBA00022692"/>
    </source>
</evidence>
<evidence type="ECO:0000256" key="5">
    <source>
        <dbReference type="ARBA" id="ARBA00022597"/>
    </source>
</evidence>
<feature type="transmembrane region" description="Helical" evidence="11">
    <location>
        <begin position="346"/>
        <end position="364"/>
    </location>
</feature>
<feature type="transmembrane region" description="Helical" evidence="11">
    <location>
        <begin position="230"/>
        <end position="247"/>
    </location>
</feature>
<dbReference type="Proteomes" id="UP000677913">
    <property type="component" value="Unassembled WGS sequence"/>
</dbReference>
<evidence type="ECO:0000256" key="8">
    <source>
        <dbReference type="ARBA" id="ARBA00023136"/>
    </source>
</evidence>
<evidence type="ECO:0000256" key="4">
    <source>
        <dbReference type="ARBA" id="ARBA00022519"/>
    </source>
</evidence>
<proteinExistence type="predicted"/>
<keyword evidence="2" id="KW-0813">Transport</keyword>
<keyword evidence="8 11" id="KW-0472">Membrane</keyword>
<keyword evidence="6 11" id="KW-0812">Transmembrane</keyword>
<evidence type="ECO:0000256" key="3">
    <source>
        <dbReference type="ARBA" id="ARBA00022475"/>
    </source>
</evidence>
<comment type="subcellular location">
    <subcellularLocation>
        <location evidence="1">Cell membrane</location>
        <topology evidence="1">Multi-pass membrane protein</topology>
    </subcellularLocation>
</comment>
<comment type="caution">
    <text evidence="12">The sequence shown here is derived from an EMBL/GenBank/DDBJ whole genome shotgun (WGS) entry which is preliminary data.</text>
</comment>
<dbReference type="GO" id="GO:0022857">
    <property type="term" value="F:transmembrane transporter activity"/>
    <property type="evidence" value="ECO:0007669"/>
    <property type="project" value="InterPro"/>
</dbReference>
<dbReference type="InterPro" id="IPR001851">
    <property type="entry name" value="ABC_transp_permease"/>
</dbReference>
<dbReference type="EMBL" id="JAGSXH010000020">
    <property type="protein sequence ID" value="MBS2963077.1"/>
    <property type="molecule type" value="Genomic_DNA"/>
</dbReference>
<evidence type="ECO:0000256" key="11">
    <source>
        <dbReference type="SAM" id="Phobius"/>
    </source>
</evidence>
<feature type="transmembrane region" description="Helical" evidence="11">
    <location>
        <begin position="371"/>
        <end position="388"/>
    </location>
</feature>
<evidence type="ECO:0000256" key="1">
    <source>
        <dbReference type="ARBA" id="ARBA00004651"/>
    </source>
</evidence>
<keyword evidence="3" id="KW-1003">Cell membrane</keyword>
<evidence type="ECO:0000313" key="13">
    <source>
        <dbReference type="Proteomes" id="UP000677913"/>
    </source>
</evidence>
<keyword evidence="4" id="KW-0997">Cell inner membrane</keyword>
<feature type="transmembrane region" description="Helical" evidence="11">
    <location>
        <begin position="40"/>
        <end position="58"/>
    </location>
</feature>
<dbReference type="AlphaFoldDB" id="A0A8J7WNQ2"/>
<name>A0A8J7WNQ2_9ACTN</name>
<keyword evidence="5" id="KW-0762">Sugar transport</keyword>
<dbReference type="CDD" id="cd06579">
    <property type="entry name" value="TM_PBP1_transp_AraH_like"/>
    <property type="match status" value="1"/>
</dbReference>
<protein>
    <recommendedName>
        <fullName evidence="10">Xylose transport system permease protein XylH</fullName>
    </recommendedName>
</protein>
<keyword evidence="13" id="KW-1185">Reference proteome</keyword>
<evidence type="ECO:0000256" key="10">
    <source>
        <dbReference type="ARBA" id="ARBA00035686"/>
    </source>
</evidence>
<evidence type="ECO:0000256" key="9">
    <source>
        <dbReference type="ARBA" id="ARBA00035611"/>
    </source>
</evidence>